<dbReference type="InterPro" id="IPR036188">
    <property type="entry name" value="FAD/NAD-bd_sf"/>
</dbReference>
<gene>
    <name evidence="5" type="ORF">DN745_03165</name>
</gene>
<evidence type="ECO:0000256" key="3">
    <source>
        <dbReference type="ARBA" id="ARBA00023002"/>
    </source>
</evidence>
<reference evidence="5 6" key="1">
    <citation type="submission" date="2018-06" db="EMBL/GenBank/DDBJ databases">
        <title>Lujinxingia sediminis gen. nov. sp. nov., a new facultative anaerobic member of the class Deltaproteobacteria, and proposal of Lujinxingaceae fam. nov.</title>
        <authorList>
            <person name="Guo L.-Y."/>
            <person name="Li C.-M."/>
            <person name="Wang S."/>
            <person name="Du Z.-J."/>
        </authorList>
    </citation>
    <scope>NUCLEOTIDE SEQUENCE [LARGE SCALE GENOMIC DNA]</scope>
    <source>
        <strain evidence="5 6">FA350</strain>
    </source>
</reference>
<dbReference type="Pfam" id="PF01593">
    <property type="entry name" value="Amino_oxidase"/>
    <property type="match status" value="1"/>
</dbReference>
<name>A0A2Z4FHD6_9DELT</name>
<dbReference type="NCBIfam" id="TIGR02734">
    <property type="entry name" value="crtI_fam"/>
    <property type="match status" value="1"/>
</dbReference>
<dbReference type="EMBL" id="CP030032">
    <property type="protein sequence ID" value="AWV88397.1"/>
    <property type="molecule type" value="Genomic_DNA"/>
</dbReference>
<evidence type="ECO:0000256" key="2">
    <source>
        <dbReference type="ARBA" id="ARBA00022746"/>
    </source>
</evidence>
<evidence type="ECO:0000256" key="1">
    <source>
        <dbReference type="ARBA" id="ARBA00004829"/>
    </source>
</evidence>
<comment type="pathway">
    <text evidence="1 4">Carotenoid biosynthesis.</text>
</comment>
<dbReference type="SUPFAM" id="SSF51905">
    <property type="entry name" value="FAD/NAD(P)-binding domain"/>
    <property type="match status" value="1"/>
</dbReference>
<dbReference type="Proteomes" id="UP000249799">
    <property type="component" value="Chromosome"/>
</dbReference>
<dbReference type="PRINTS" id="PR00419">
    <property type="entry name" value="ADXRDTASE"/>
</dbReference>
<protein>
    <submittedName>
        <fullName evidence="5">Uncharacterized protein</fullName>
    </submittedName>
</protein>
<dbReference type="AlphaFoldDB" id="A0A2Z4FHD6"/>
<comment type="similarity">
    <text evidence="4">Belongs to the carotenoid/retinoid oxidoreductase family.</text>
</comment>
<dbReference type="RefSeq" id="WP_111332102.1">
    <property type="nucleotide sequence ID" value="NZ_CP030032.1"/>
</dbReference>
<proteinExistence type="inferred from homology"/>
<dbReference type="PANTHER" id="PTHR43734:SF7">
    <property type="entry name" value="4,4'-DIAPONEUROSPORENE OXYGENASE"/>
    <property type="match status" value="1"/>
</dbReference>
<sequence length="518" mass="55695">MMSVAIIGAGIGGLSAALELAAKGVKVTVFEAASAPGGKIGVGQHDGVEFDTGPSLLTMPEVFEDLFRLAGTSLADEVELVESAPYMRYHYPDGVRLDIYPDLDQSIAAIGQQLGSRASGEFADFMRYAGKIWESAAPNFIFSQAPSLGSMARLGLSSLTTLWSIDPLHTMLESIDKRVESQHLRHLLARFATYNGSDPRSAPATLNCIAWVEMGQGARGVRGGIIELARALHRRALALGVDFRFDSPVLRLHRPSGAGEARGVETASGVFKADAVVVNADVRHLVETLLPGANIASASSNNDESSLNADAPASMSGWTGVIRAKRRPEGERLGHEVFFPEDYIQEFRDIFDHKRAPTDPTVYVCAQEKAHQRTGWAEDEALFIMANAPPESSEVQSSAQDWAPLRDAMLKRLRNAAAIDPGDALIWERSPAQLAAQFPGSRGALYGAASNSKFAAFQRPQNRVKEIPGLYLASGSAHPGGGVPLCAQSGRLAAQAIHEDFGRSQKQKSPARFTKRHT</sequence>
<dbReference type="Gene3D" id="3.50.50.60">
    <property type="entry name" value="FAD/NAD(P)-binding domain"/>
    <property type="match status" value="2"/>
</dbReference>
<keyword evidence="2 4" id="KW-0125">Carotenoid biosynthesis</keyword>
<dbReference type="PANTHER" id="PTHR43734">
    <property type="entry name" value="PHYTOENE DESATURASE"/>
    <property type="match status" value="1"/>
</dbReference>
<evidence type="ECO:0000313" key="5">
    <source>
        <dbReference type="EMBL" id="AWV88397.1"/>
    </source>
</evidence>
<dbReference type="InterPro" id="IPR014105">
    <property type="entry name" value="Carotenoid/retinoid_OxRdtase"/>
</dbReference>
<dbReference type="GO" id="GO:0016117">
    <property type="term" value="P:carotenoid biosynthetic process"/>
    <property type="evidence" value="ECO:0007669"/>
    <property type="project" value="UniProtKB-KW"/>
</dbReference>
<organism evidence="5 6">
    <name type="scientific">Bradymonas sediminis</name>
    <dbReference type="NCBI Taxonomy" id="1548548"/>
    <lineage>
        <taxon>Bacteria</taxon>
        <taxon>Deltaproteobacteria</taxon>
        <taxon>Bradymonadales</taxon>
        <taxon>Bradymonadaceae</taxon>
        <taxon>Bradymonas</taxon>
    </lineage>
</organism>
<accession>A0A2Z4FHD6</accession>
<evidence type="ECO:0000313" key="6">
    <source>
        <dbReference type="Proteomes" id="UP000249799"/>
    </source>
</evidence>
<dbReference type="KEGG" id="bsed:DN745_03165"/>
<dbReference type="GO" id="GO:0016491">
    <property type="term" value="F:oxidoreductase activity"/>
    <property type="evidence" value="ECO:0007669"/>
    <property type="project" value="UniProtKB-KW"/>
</dbReference>
<dbReference type="OrthoDB" id="9774675at2"/>
<dbReference type="InterPro" id="IPR002937">
    <property type="entry name" value="Amino_oxidase"/>
</dbReference>
<keyword evidence="6" id="KW-1185">Reference proteome</keyword>
<evidence type="ECO:0000256" key="4">
    <source>
        <dbReference type="RuleBase" id="RU362075"/>
    </source>
</evidence>
<keyword evidence="3 4" id="KW-0560">Oxidoreductase</keyword>